<accession>A0AA86U3G2</accession>
<evidence type="ECO:0000313" key="8">
    <source>
        <dbReference type="Proteomes" id="UP001642409"/>
    </source>
</evidence>
<dbReference type="PRINTS" id="PR00706">
    <property type="entry name" value="PYROGLUPTASE"/>
</dbReference>
<reference evidence="7 8" key="2">
    <citation type="submission" date="2024-07" db="EMBL/GenBank/DDBJ databases">
        <authorList>
            <person name="Akdeniz Z."/>
        </authorList>
    </citation>
    <scope>NUCLEOTIDE SEQUENCE [LARGE SCALE GENOMIC DNA]</scope>
</reference>
<dbReference type="PANTHER" id="PTHR23402">
    <property type="entry name" value="PROTEASE FAMILY C15 PYROGLUTAMYL-PEPTIDASE I-RELATED"/>
    <property type="match status" value="1"/>
</dbReference>
<dbReference type="EMBL" id="CAXDID020000090">
    <property type="protein sequence ID" value="CAL6022233.1"/>
    <property type="molecule type" value="Genomic_DNA"/>
</dbReference>
<comment type="caution">
    <text evidence="6">The sequence shown here is derived from an EMBL/GenBank/DDBJ whole genome shotgun (WGS) entry which is preliminary data.</text>
</comment>
<evidence type="ECO:0000256" key="4">
    <source>
        <dbReference type="ARBA" id="ARBA00022801"/>
    </source>
</evidence>
<name>A0AA86U3G2_9EUKA</name>
<comment type="similarity">
    <text evidence="1">Belongs to the peptidase C15 family.</text>
</comment>
<organism evidence="6">
    <name type="scientific">Hexamita inflata</name>
    <dbReference type="NCBI Taxonomy" id="28002"/>
    <lineage>
        <taxon>Eukaryota</taxon>
        <taxon>Metamonada</taxon>
        <taxon>Diplomonadida</taxon>
        <taxon>Hexamitidae</taxon>
        <taxon>Hexamitinae</taxon>
        <taxon>Hexamita</taxon>
    </lineage>
</organism>
<protein>
    <submittedName>
        <fullName evidence="6">Pyrrolidone-carboxylate peptidase</fullName>
    </submittedName>
    <submittedName>
        <fullName evidence="7">Pyrrolidone-carboxylate_peptidase</fullName>
    </submittedName>
</protein>
<sequence length="196" mass="22033">MQKCILLTGFEPFGGRQLNQSFESIKDLQGQEINEYLIIVQQLPVVWQEAANIVIKSIKKYSPMAVVMFGEASSSEFIRLEQRAVNKRANYQDNLSNFPPSLIINESPDASFELFSTLNLQNIYNSLINIYPVEYSNTAGEYLCNETFYKVLNTDSAQIKGFIHVPTSPQFNLPLAIKIVVSKIAADLSDPNSSIK</sequence>
<evidence type="ECO:0000256" key="5">
    <source>
        <dbReference type="ARBA" id="ARBA00022807"/>
    </source>
</evidence>
<proteinExistence type="inferred from homology"/>
<dbReference type="AlphaFoldDB" id="A0AA86U3G2"/>
<dbReference type="Gene3D" id="3.40.630.20">
    <property type="entry name" value="Peptidase C15, pyroglutamyl peptidase I-like"/>
    <property type="match status" value="1"/>
</dbReference>
<evidence type="ECO:0000313" key="7">
    <source>
        <dbReference type="EMBL" id="CAL6022233.1"/>
    </source>
</evidence>
<keyword evidence="3" id="KW-0645">Protease</keyword>
<keyword evidence="2" id="KW-0963">Cytoplasm</keyword>
<gene>
    <name evidence="6" type="ORF">HINF_LOCUS26789</name>
    <name evidence="7" type="ORF">HINF_LOCUS28553</name>
</gene>
<dbReference type="Pfam" id="PF01470">
    <property type="entry name" value="Peptidase_C15"/>
    <property type="match status" value="1"/>
</dbReference>
<dbReference type="SUPFAM" id="SSF53182">
    <property type="entry name" value="Pyrrolidone carboxyl peptidase (pyroglutamate aminopeptidase)"/>
    <property type="match status" value="1"/>
</dbReference>
<dbReference type="Proteomes" id="UP001642409">
    <property type="component" value="Unassembled WGS sequence"/>
</dbReference>
<reference evidence="6" key="1">
    <citation type="submission" date="2023-06" db="EMBL/GenBank/DDBJ databases">
        <authorList>
            <person name="Kurt Z."/>
        </authorList>
    </citation>
    <scope>NUCLEOTIDE SEQUENCE</scope>
</reference>
<dbReference type="InterPro" id="IPR000816">
    <property type="entry name" value="Peptidase_C15"/>
</dbReference>
<keyword evidence="8" id="KW-1185">Reference proteome</keyword>
<evidence type="ECO:0000313" key="6">
    <source>
        <dbReference type="EMBL" id="CAI9939144.1"/>
    </source>
</evidence>
<dbReference type="GO" id="GO:0016920">
    <property type="term" value="F:pyroglutamyl-peptidase activity"/>
    <property type="evidence" value="ECO:0007669"/>
    <property type="project" value="InterPro"/>
</dbReference>
<dbReference type="InterPro" id="IPR016125">
    <property type="entry name" value="Peptidase_C15-like"/>
</dbReference>
<dbReference type="GO" id="GO:0005829">
    <property type="term" value="C:cytosol"/>
    <property type="evidence" value="ECO:0007669"/>
    <property type="project" value="InterPro"/>
</dbReference>
<keyword evidence="4" id="KW-0378">Hydrolase</keyword>
<evidence type="ECO:0000256" key="2">
    <source>
        <dbReference type="ARBA" id="ARBA00022490"/>
    </source>
</evidence>
<keyword evidence="5" id="KW-0788">Thiol protease</keyword>
<dbReference type="InterPro" id="IPR036440">
    <property type="entry name" value="Peptidase_C15-like_sf"/>
</dbReference>
<dbReference type="GO" id="GO:0006508">
    <property type="term" value="P:proteolysis"/>
    <property type="evidence" value="ECO:0007669"/>
    <property type="project" value="UniProtKB-KW"/>
</dbReference>
<dbReference type="PIRSF" id="PIRSF015592">
    <property type="entry name" value="Prld-crbxl_pptds"/>
    <property type="match status" value="1"/>
</dbReference>
<dbReference type="PANTHER" id="PTHR23402:SF1">
    <property type="entry name" value="PYROGLUTAMYL-PEPTIDASE I"/>
    <property type="match status" value="1"/>
</dbReference>
<dbReference type="EMBL" id="CATOUU010000660">
    <property type="protein sequence ID" value="CAI9939144.1"/>
    <property type="molecule type" value="Genomic_DNA"/>
</dbReference>
<evidence type="ECO:0000256" key="1">
    <source>
        <dbReference type="ARBA" id="ARBA00006641"/>
    </source>
</evidence>
<evidence type="ECO:0000256" key="3">
    <source>
        <dbReference type="ARBA" id="ARBA00022670"/>
    </source>
</evidence>